<evidence type="ECO:0000256" key="1">
    <source>
        <dbReference type="SAM" id="MobiDB-lite"/>
    </source>
</evidence>
<evidence type="ECO:0000313" key="3">
    <source>
        <dbReference type="Proteomes" id="UP000319143"/>
    </source>
</evidence>
<feature type="region of interest" description="Disordered" evidence="1">
    <location>
        <begin position="25"/>
        <end position="48"/>
    </location>
</feature>
<feature type="compositionally biased region" description="Polar residues" evidence="1">
    <location>
        <begin position="36"/>
        <end position="48"/>
    </location>
</feature>
<protein>
    <submittedName>
        <fullName evidence="2">Uncharacterized protein</fullName>
    </submittedName>
</protein>
<name>A0A5C6DVW2_9BACT</name>
<dbReference type="AlphaFoldDB" id="A0A5C6DVW2"/>
<proteinExistence type="predicted"/>
<gene>
    <name evidence="2" type="ORF">Poly41_13280</name>
</gene>
<comment type="caution">
    <text evidence="2">The sequence shown here is derived from an EMBL/GenBank/DDBJ whole genome shotgun (WGS) entry which is preliminary data.</text>
</comment>
<sequence>MGTESDVTVNGDVNNRTLCRVQAQYTRSDVPIDSLPTKSTSLPQNPRF</sequence>
<evidence type="ECO:0000313" key="2">
    <source>
        <dbReference type="EMBL" id="TWU40495.1"/>
    </source>
</evidence>
<organism evidence="2 3">
    <name type="scientific">Novipirellula artificiosorum</name>
    <dbReference type="NCBI Taxonomy" id="2528016"/>
    <lineage>
        <taxon>Bacteria</taxon>
        <taxon>Pseudomonadati</taxon>
        <taxon>Planctomycetota</taxon>
        <taxon>Planctomycetia</taxon>
        <taxon>Pirellulales</taxon>
        <taxon>Pirellulaceae</taxon>
        <taxon>Novipirellula</taxon>
    </lineage>
</organism>
<dbReference type="EMBL" id="SJPV01000002">
    <property type="protein sequence ID" value="TWU40495.1"/>
    <property type="molecule type" value="Genomic_DNA"/>
</dbReference>
<keyword evidence="3" id="KW-1185">Reference proteome</keyword>
<reference evidence="2 3" key="1">
    <citation type="submission" date="2019-02" db="EMBL/GenBank/DDBJ databases">
        <title>Deep-cultivation of Planctomycetes and their phenomic and genomic characterization uncovers novel biology.</title>
        <authorList>
            <person name="Wiegand S."/>
            <person name="Jogler M."/>
            <person name="Boedeker C."/>
            <person name="Pinto D."/>
            <person name="Vollmers J."/>
            <person name="Rivas-Marin E."/>
            <person name="Kohn T."/>
            <person name="Peeters S.H."/>
            <person name="Heuer A."/>
            <person name="Rast P."/>
            <person name="Oberbeckmann S."/>
            <person name="Bunk B."/>
            <person name="Jeske O."/>
            <person name="Meyerdierks A."/>
            <person name="Storesund J.E."/>
            <person name="Kallscheuer N."/>
            <person name="Luecker S."/>
            <person name="Lage O.M."/>
            <person name="Pohl T."/>
            <person name="Merkel B.J."/>
            <person name="Hornburger P."/>
            <person name="Mueller R.-W."/>
            <person name="Bruemmer F."/>
            <person name="Labrenz M."/>
            <person name="Spormann A.M."/>
            <person name="Op Den Camp H."/>
            <person name="Overmann J."/>
            <person name="Amann R."/>
            <person name="Jetten M.S.M."/>
            <person name="Mascher T."/>
            <person name="Medema M.H."/>
            <person name="Devos D.P."/>
            <person name="Kaster A.-K."/>
            <person name="Ovreas L."/>
            <person name="Rohde M."/>
            <person name="Galperin M.Y."/>
            <person name="Jogler C."/>
        </authorList>
    </citation>
    <scope>NUCLEOTIDE SEQUENCE [LARGE SCALE GENOMIC DNA]</scope>
    <source>
        <strain evidence="2 3">Poly41</strain>
    </source>
</reference>
<dbReference type="Proteomes" id="UP000319143">
    <property type="component" value="Unassembled WGS sequence"/>
</dbReference>
<accession>A0A5C6DVW2</accession>